<keyword evidence="5" id="KW-0963">Cytoplasm</keyword>
<dbReference type="RefSeq" id="WP_188935002.1">
    <property type="nucleotide sequence ID" value="NZ_BMJC01000004.1"/>
</dbReference>
<comment type="subcellular location">
    <subcellularLocation>
        <location evidence="5">Cytoplasm</location>
    </subcellularLocation>
</comment>
<dbReference type="AlphaFoldDB" id="A0A8J2XUG2"/>
<feature type="region of interest" description="Involved in Mg(2+) ion dislocation from EF-Tu" evidence="5">
    <location>
        <begin position="84"/>
        <end position="87"/>
    </location>
</feature>
<dbReference type="SUPFAM" id="SSF54713">
    <property type="entry name" value="Elongation factor Ts (EF-Ts), dimerisation domain"/>
    <property type="match status" value="1"/>
</dbReference>
<dbReference type="Pfam" id="PF00889">
    <property type="entry name" value="EF_TS"/>
    <property type="match status" value="1"/>
</dbReference>
<dbReference type="PANTHER" id="PTHR11741:SF0">
    <property type="entry name" value="ELONGATION FACTOR TS, MITOCHONDRIAL"/>
    <property type="match status" value="1"/>
</dbReference>
<dbReference type="HAMAP" id="MF_00050">
    <property type="entry name" value="EF_Ts"/>
    <property type="match status" value="1"/>
</dbReference>
<dbReference type="Proteomes" id="UP000607559">
    <property type="component" value="Unassembled WGS sequence"/>
</dbReference>
<dbReference type="PANTHER" id="PTHR11741">
    <property type="entry name" value="ELONGATION FACTOR TS"/>
    <property type="match status" value="1"/>
</dbReference>
<comment type="function">
    <text evidence="5">Associates with the EF-Tu.GDP complex and induces the exchange of GDP to GTP. It remains bound to the aminoacyl-tRNA.EF-Tu.GTP complex up to the GTP hydrolysis stage on the ribosome.</text>
</comment>
<evidence type="ECO:0000259" key="6">
    <source>
        <dbReference type="Pfam" id="PF00889"/>
    </source>
</evidence>
<name>A0A8J2XUG2_9BACT</name>
<dbReference type="InterPro" id="IPR001816">
    <property type="entry name" value="Transl_elong_EFTs/EF1B"/>
</dbReference>
<dbReference type="GO" id="GO:0003746">
    <property type="term" value="F:translation elongation factor activity"/>
    <property type="evidence" value="ECO:0007669"/>
    <property type="project" value="UniProtKB-UniRule"/>
</dbReference>
<evidence type="ECO:0000256" key="5">
    <source>
        <dbReference type="HAMAP-Rule" id="MF_00050"/>
    </source>
</evidence>
<dbReference type="Gene3D" id="1.10.8.10">
    <property type="entry name" value="DNA helicase RuvA subunit, C-terminal domain"/>
    <property type="match status" value="1"/>
</dbReference>
<comment type="caution">
    <text evidence="7">The sequence shown here is derived from an EMBL/GenBank/DDBJ whole genome shotgun (WGS) entry which is preliminary data.</text>
</comment>
<comment type="similarity">
    <text evidence="1 5">Belongs to the EF-Ts family.</text>
</comment>
<organism evidence="7 8">
    <name type="scientific">Puia dinghuensis</name>
    <dbReference type="NCBI Taxonomy" id="1792502"/>
    <lineage>
        <taxon>Bacteria</taxon>
        <taxon>Pseudomonadati</taxon>
        <taxon>Bacteroidota</taxon>
        <taxon>Chitinophagia</taxon>
        <taxon>Chitinophagales</taxon>
        <taxon>Chitinophagaceae</taxon>
        <taxon>Puia</taxon>
    </lineage>
</organism>
<dbReference type="EMBL" id="BMJC01000004">
    <property type="protein sequence ID" value="GGB12318.1"/>
    <property type="molecule type" value="Genomic_DNA"/>
</dbReference>
<reference evidence="7" key="1">
    <citation type="journal article" date="2014" name="Int. J. Syst. Evol. Microbiol.">
        <title>Complete genome sequence of Corynebacterium casei LMG S-19264T (=DSM 44701T), isolated from a smear-ripened cheese.</title>
        <authorList>
            <consortium name="US DOE Joint Genome Institute (JGI-PGF)"/>
            <person name="Walter F."/>
            <person name="Albersmeier A."/>
            <person name="Kalinowski J."/>
            <person name="Ruckert C."/>
        </authorList>
    </citation>
    <scope>NUCLEOTIDE SEQUENCE</scope>
    <source>
        <strain evidence="7">CGMCC 1.15448</strain>
    </source>
</reference>
<dbReference type="CDD" id="cd14275">
    <property type="entry name" value="UBA_EF-Ts"/>
    <property type="match status" value="1"/>
</dbReference>
<feature type="domain" description="Translation elongation factor EFTs/EF1B dimerisation" evidence="6">
    <location>
        <begin position="76"/>
        <end position="282"/>
    </location>
</feature>
<dbReference type="GO" id="GO:0005737">
    <property type="term" value="C:cytoplasm"/>
    <property type="evidence" value="ECO:0007669"/>
    <property type="project" value="UniProtKB-SubCell"/>
</dbReference>
<accession>A0A8J2XUG2</accession>
<protein>
    <recommendedName>
        <fullName evidence="2 5">Elongation factor Ts</fullName>
        <shortName evidence="5">EF-Ts</shortName>
    </recommendedName>
</protein>
<evidence type="ECO:0000256" key="4">
    <source>
        <dbReference type="ARBA" id="ARBA00022917"/>
    </source>
</evidence>
<dbReference type="InterPro" id="IPR014039">
    <property type="entry name" value="Transl_elong_EFTs/EF1B_dimer"/>
</dbReference>
<sequence>MSTATITAADINKLRQTTGAGMMDCRKALVESDGDFEKAIDYLRKKGQKVAALRNDREAKEGVIIATTTSDNKTGFIVTLACETDFVAKNADFVSFAQSIVAVAVKGNIKTLEELLAAQLDGVTIADKINDQVARIGEKIQLTRFERIDAEGVSAYIHGAYRMGVLVGLSKNSPAVLEAGKDIAMQIAAMNPVAVDPDSVPADVVAREKAIVTEQIKNDPKMAGKPDAMIDKIADGKLNAFFKENTLTAQAFVKDASKTVGDYLKGIDASAKVTQFKRVQLG</sequence>
<reference evidence="7" key="2">
    <citation type="submission" date="2020-09" db="EMBL/GenBank/DDBJ databases">
        <authorList>
            <person name="Sun Q."/>
            <person name="Zhou Y."/>
        </authorList>
    </citation>
    <scope>NUCLEOTIDE SEQUENCE</scope>
    <source>
        <strain evidence="7">CGMCC 1.15448</strain>
    </source>
</reference>
<evidence type="ECO:0000256" key="1">
    <source>
        <dbReference type="ARBA" id="ARBA00005532"/>
    </source>
</evidence>
<keyword evidence="8" id="KW-1185">Reference proteome</keyword>
<evidence type="ECO:0000256" key="2">
    <source>
        <dbReference type="ARBA" id="ARBA00016956"/>
    </source>
</evidence>
<gene>
    <name evidence="5 7" type="primary">tsf</name>
    <name evidence="7" type="ORF">GCM10011511_39950</name>
</gene>
<proteinExistence type="inferred from homology"/>
<dbReference type="Gene3D" id="3.30.479.20">
    <property type="entry name" value="Elongation factor Ts, dimerisation domain"/>
    <property type="match status" value="2"/>
</dbReference>
<evidence type="ECO:0000313" key="8">
    <source>
        <dbReference type="Proteomes" id="UP000607559"/>
    </source>
</evidence>
<dbReference type="FunFam" id="1.10.8.10:FF:000001">
    <property type="entry name" value="Elongation factor Ts"/>
    <property type="match status" value="1"/>
</dbReference>
<dbReference type="SUPFAM" id="SSF46934">
    <property type="entry name" value="UBA-like"/>
    <property type="match status" value="1"/>
</dbReference>
<dbReference type="InterPro" id="IPR036402">
    <property type="entry name" value="EF-Ts_dimer_sf"/>
</dbReference>
<dbReference type="InterPro" id="IPR009060">
    <property type="entry name" value="UBA-like_sf"/>
</dbReference>
<keyword evidence="4 5" id="KW-0648">Protein biosynthesis</keyword>
<keyword evidence="3 5" id="KW-0251">Elongation factor</keyword>
<evidence type="ECO:0000313" key="7">
    <source>
        <dbReference type="EMBL" id="GGB12318.1"/>
    </source>
</evidence>
<evidence type="ECO:0000256" key="3">
    <source>
        <dbReference type="ARBA" id="ARBA00022768"/>
    </source>
</evidence>
<dbReference type="NCBIfam" id="TIGR00116">
    <property type="entry name" value="tsf"/>
    <property type="match status" value="1"/>
</dbReference>
<dbReference type="Gene3D" id="1.10.286.20">
    <property type="match status" value="1"/>
</dbReference>